<proteinExistence type="predicted"/>
<comment type="caution">
    <text evidence="1">The sequence shown here is derived from an EMBL/GenBank/DDBJ whole genome shotgun (WGS) entry which is preliminary data.</text>
</comment>
<dbReference type="EMBL" id="LGTE01000024">
    <property type="protein sequence ID" value="KNZ68661.1"/>
    <property type="molecule type" value="Genomic_DNA"/>
</dbReference>
<dbReference type="AlphaFoldDB" id="A0A0L6VZM6"/>
<name>A0A0L6VZM6_9FIRM</name>
<gene>
    <name evidence="1" type="ORF">Tfer_2752</name>
</gene>
<dbReference type="RefSeq" id="WP_052218758.1">
    <property type="nucleotide sequence ID" value="NZ_LGTE01000024.1"/>
</dbReference>
<reference evidence="2" key="1">
    <citation type="submission" date="2015-07" db="EMBL/GenBank/DDBJ databases">
        <title>Complete Genome of Thermincola ferriacetica strain Z-0001T.</title>
        <authorList>
            <person name="Lusk B."/>
            <person name="Badalamenti J.P."/>
            <person name="Parameswaran P."/>
            <person name="Bond D.R."/>
            <person name="Torres C.I."/>
        </authorList>
    </citation>
    <scope>NUCLEOTIDE SEQUENCE [LARGE SCALE GENOMIC DNA]</scope>
    <source>
        <strain evidence="2">Z-0001</strain>
    </source>
</reference>
<dbReference type="Proteomes" id="UP000037175">
    <property type="component" value="Unassembled WGS sequence"/>
</dbReference>
<evidence type="ECO:0000313" key="1">
    <source>
        <dbReference type="EMBL" id="KNZ68661.1"/>
    </source>
</evidence>
<keyword evidence="2" id="KW-1185">Reference proteome</keyword>
<evidence type="ECO:0000313" key="2">
    <source>
        <dbReference type="Proteomes" id="UP000037175"/>
    </source>
</evidence>
<sequence length="347" mass="40317">MVVYIPDELLIKANDNEEIGQVLKLMFVLFECGKHKWYLKKNDVRLFHKSPCLQSYREFIEKYVVEHVAYEKNDEHYLVRLSIESYIKEKMDILTQNPDIEVKKYLDGKRAIAKYDGNIHDFVDIELAESFLGQPLKIVVENVESDALFITTCLSKIAKIDPSDLWIEFVHGGGSDIPKVLKNFAGKVRVVCIIDCDKNSPEEISADKKVFCKQLQKICDNFGYILHILNKREMENYIPDSALKKYLNATNRCCDDYDYFGLDDIQKDYFDMKKGLHKKCMNLPIWKSIHSSEKEIAATTTVQSLNLFGFGDNVWKAFEYVESESELKSRDLINELDEIVSKIFQLL</sequence>
<organism evidence="1 2">
    <name type="scientific">Thermincola ferriacetica</name>
    <dbReference type="NCBI Taxonomy" id="281456"/>
    <lineage>
        <taxon>Bacteria</taxon>
        <taxon>Bacillati</taxon>
        <taxon>Bacillota</taxon>
        <taxon>Clostridia</taxon>
        <taxon>Eubacteriales</taxon>
        <taxon>Thermincolaceae</taxon>
        <taxon>Thermincola</taxon>
    </lineage>
</organism>
<accession>A0A0L6VZM6</accession>
<protein>
    <submittedName>
        <fullName evidence="1">Uncharacterized protein</fullName>
    </submittedName>
</protein>